<feature type="region of interest" description="Disordered" evidence="1">
    <location>
        <begin position="1"/>
        <end position="32"/>
    </location>
</feature>
<sequence length="221" mass="24939">MTDTTPLRKTSQVARERWQQPHPSFSSGRDPRSSENAMLVLFYGSLEKAARYGWLNAGRTLVDKTYLRILWTARALPGNGLSFDEMAARLDSFIRAELQPQWVQLAQPGATERDIRAIELVETARLQLFGPASDADAASEVLFFLCPQLPVFPCRGIGAGRYAGFHQGCLQQLRALKDQDECPTAGYGQPRERELIDTLLAQSDWWPRRLLVEELRPTFTS</sequence>
<evidence type="ECO:0000256" key="1">
    <source>
        <dbReference type="SAM" id="MobiDB-lite"/>
    </source>
</evidence>
<evidence type="ECO:0000313" key="3">
    <source>
        <dbReference type="Proteomes" id="UP001596422"/>
    </source>
</evidence>
<dbReference type="EMBL" id="JBHSWE010000001">
    <property type="protein sequence ID" value="MFC6671034.1"/>
    <property type="molecule type" value="Genomic_DNA"/>
</dbReference>
<name>A0ABW2A108_9GAMM</name>
<comment type="caution">
    <text evidence="2">The sequence shown here is derived from an EMBL/GenBank/DDBJ whole genome shotgun (WGS) entry which is preliminary data.</text>
</comment>
<organism evidence="2 3">
    <name type="scientific">Marinobacterium aestuariivivens</name>
    <dbReference type="NCBI Taxonomy" id="1698799"/>
    <lineage>
        <taxon>Bacteria</taxon>
        <taxon>Pseudomonadati</taxon>
        <taxon>Pseudomonadota</taxon>
        <taxon>Gammaproteobacteria</taxon>
        <taxon>Oceanospirillales</taxon>
        <taxon>Oceanospirillaceae</taxon>
        <taxon>Marinobacterium</taxon>
    </lineage>
</organism>
<evidence type="ECO:0000313" key="2">
    <source>
        <dbReference type="EMBL" id="MFC6671034.1"/>
    </source>
</evidence>
<dbReference type="RefSeq" id="WP_379909541.1">
    <property type="nucleotide sequence ID" value="NZ_JBHSWE010000001.1"/>
</dbReference>
<proteinExistence type="predicted"/>
<protein>
    <submittedName>
        <fullName evidence="2">Uncharacterized protein</fullName>
    </submittedName>
</protein>
<feature type="compositionally biased region" description="Polar residues" evidence="1">
    <location>
        <begin position="1"/>
        <end position="13"/>
    </location>
</feature>
<keyword evidence="3" id="KW-1185">Reference proteome</keyword>
<dbReference type="Proteomes" id="UP001596422">
    <property type="component" value="Unassembled WGS sequence"/>
</dbReference>
<accession>A0ABW2A108</accession>
<gene>
    <name evidence="2" type="ORF">ACFQDL_13900</name>
</gene>
<reference evidence="3" key="1">
    <citation type="journal article" date="2019" name="Int. J. Syst. Evol. Microbiol.">
        <title>The Global Catalogue of Microorganisms (GCM) 10K type strain sequencing project: providing services to taxonomists for standard genome sequencing and annotation.</title>
        <authorList>
            <consortium name="The Broad Institute Genomics Platform"/>
            <consortium name="The Broad Institute Genome Sequencing Center for Infectious Disease"/>
            <person name="Wu L."/>
            <person name="Ma J."/>
        </authorList>
    </citation>
    <scope>NUCLEOTIDE SEQUENCE [LARGE SCALE GENOMIC DNA]</scope>
    <source>
        <strain evidence="3">NBRC 111756</strain>
    </source>
</reference>